<dbReference type="Proteomes" id="UP000029995">
    <property type="component" value="Unassembled WGS sequence"/>
</dbReference>
<gene>
    <name evidence="1" type="ORF">P409_00475</name>
</gene>
<evidence type="ECO:0000313" key="2">
    <source>
        <dbReference type="Proteomes" id="UP000029995"/>
    </source>
</evidence>
<protein>
    <submittedName>
        <fullName evidence="1">Uncharacterized protein</fullName>
    </submittedName>
</protein>
<organism evidence="1 2">
    <name type="scientific">Inquilinus limosus MP06</name>
    <dbReference type="NCBI Taxonomy" id="1398085"/>
    <lineage>
        <taxon>Bacteria</taxon>
        <taxon>Pseudomonadati</taxon>
        <taxon>Pseudomonadota</taxon>
        <taxon>Alphaproteobacteria</taxon>
        <taxon>Rhodospirillales</taxon>
        <taxon>Rhodospirillaceae</taxon>
        <taxon>Inquilinus</taxon>
    </lineage>
</organism>
<sequence length="60" mass="6521">MNILYALVLVTHLGAGPSTVEVVDTGLTFEDCVPHLTYLALPGDQYVVTECVVDRQPFAE</sequence>
<accession>A0A0A0DBR4</accession>
<comment type="caution">
    <text evidence="1">The sequence shown here is derived from an EMBL/GenBank/DDBJ whole genome shotgun (WGS) entry which is preliminary data.</text>
</comment>
<dbReference type="EMBL" id="JANX01000001">
    <property type="protein sequence ID" value="KGM36156.1"/>
    <property type="molecule type" value="Genomic_DNA"/>
</dbReference>
<dbReference type="RefSeq" id="WP_034830561.1">
    <property type="nucleotide sequence ID" value="NZ_JANX01000001.1"/>
</dbReference>
<evidence type="ECO:0000313" key="1">
    <source>
        <dbReference type="EMBL" id="KGM36156.1"/>
    </source>
</evidence>
<dbReference type="AlphaFoldDB" id="A0A0A0DBR4"/>
<proteinExistence type="predicted"/>
<reference evidence="1 2" key="1">
    <citation type="submission" date="2014-01" db="EMBL/GenBank/DDBJ databases">
        <title>Genome sequence determination for a cystic fibrosis isolate, Inquilinus limosus.</title>
        <authorList>
            <person name="Pino M."/>
            <person name="Di Conza J."/>
            <person name="Gutkind G."/>
        </authorList>
    </citation>
    <scope>NUCLEOTIDE SEQUENCE [LARGE SCALE GENOMIC DNA]</scope>
    <source>
        <strain evidence="1 2">MP06</strain>
    </source>
</reference>
<name>A0A0A0DBR4_9PROT</name>